<sequence>MDEELRALLFIHRNEHGLNRCPQNFSHEKIKQVSSVLQSYGYHEWSKNPRIYTALYAIDEQHEMGLFLEKGVNDMCLPYDSRSFPGAFKTAKLKNKFLKAQKHVLSTQNELSNGKHLNVQTMHDLSINVGKHLGKGAESVEVVEVSQDGRAYAIKLMRRGTVLDIDLKVLRKFEIELQNAKKVRHHHVVQITASFTDVDHFGIVMGTVGEHNLTEYLLSPSKQLKVLKSLFICLASGLKAIHGASLRHKDIKPENIVLRGNIPYYTDFGLARDFEGTGSTTTGVVWGCTRRYAAPEVTDSSPRNTSSDLWSLGAVFLEIATVLFHGPIAQFRAYLGNHGTTSLDYSLNPEGLYEWINIIRQKSADDSPLRWIESLIEVEPRSRPKATELFETIAEDMKRDYTKNCVCRHCIQEIKSILMNLPFVPRPSTTPSVVRPYALGLQHYNLASAW</sequence>
<dbReference type="SMART" id="SM00220">
    <property type="entry name" value="S_TKc"/>
    <property type="match status" value="1"/>
</dbReference>
<dbReference type="Gene3D" id="1.10.510.10">
    <property type="entry name" value="Transferase(Phosphotransferase) domain 1"/>
    <property type="match status" value="1"/>
</dbReference>
<dbReference type="AlphaFoldDB" id="A0A6A6Y8R1"/>
<evidence type="ECO:0000259" key="1">
    <source>
        <dbReference type="PROSITE" id="PS50011"/>
    </source>
</evidence>
<organism evidence="2">
    <name type="scientific">Mytilinidion resinicola</name>
    <dbReference type="NCBI Taxonomy" id="574789"/>
    <lineage>
        <taxon>Eukaryota</taxon>
        <taxon>Fungi</taxon>
        <taxon>Dikarya</taxon>
        <taxon>Ascomycota</taxon>
        <taxon>Pezizomycotina</taxon>
        <taxon>Dothideomycetes</taxon>
        <taxon>Pleosporomycetidae</taxon>
        <taxon>Mytilinidiales</taxon>
        <taxon>Mytilinidiaceae</taxon>
        <taxon>Mytilinidion</taxon>
    </lineage>
</organism>
<dbReference type="InterPro" id="IPR008271">
    <property type="entry name" value="Ser/Thr_kinase_AS"/>
</dbReference>
<proteinExistence type="predicted"/>
<dbReference type="PANTHER" id="PTHR44167:SF24">
    <property type="entry name" value="SERINE_THREONINE-PROTEIN KINASE CHK2"/>
    <property type="match status" value="1"/>
</dbReference>
<dbReference type="GO" id="GO:0005524">
    <property type="term" value="F:ATP binding"/>
    <property type="evidence" value="ECO:0007669"/>
    <property type="project" value="InterPro"/>
</dbReference>
<dbReference type="EMBL" id="MU003714">
    <property type="protein sequence ID" value="KAF2804207.1"/>
    <property type="molecule type" value="Genomic_DNA"/>
</dbReference>
<dbReference type="Pfam" id="PF00069">
    <property type="entry name" value="Pkinase"/>
    <property type="match status" value="1"/>
</dbReference>
<dbReference type="GO" id="GO:0005634">
    <property type="term" value="C:nucleus"/>
    <property type="evidence" value="ECO:0007669"/>
    <property type="project" value="TreeGrafter"/>
</dbReference>
<dbReference type="InterPro" id="IPR000719">
    <property type="entry name" value="Prot_kinase_dom"/>
</dbReference>
<name>A0A6A6Y8R1_9PEZI</name>
<dbReference type="GO" id="GO:0004674">
    <property type="term" value="F:protein serine/threonine kinase activity"/>
    <property type="evidence" value="ECO:0007669"/>
    <property type="project" value="TreeGrafter"/>
</dbReference>
<dbReference type="PANTHER" id="PTHR44167">
    <property type="entry name" value="OVARIAN-SPECIFIC SERINE/THREONINE-PROTEIN KINASE LOK-RELATED"/>
    <property type="match status" value="1"/>
</dbReference>
<keyword evidence="2" id="KW-0418">Kinase</keyword>
<dbReference type="SUPFAM" id="SSF56112">
    <property type="entry name" value="Protein kinase-like (PK-like)"/>
    <property type="match status" value="1"/>
</dbReference>
<reference evidence="2 4" key="1">
    <citation type="journal article" date="2020" name="Stud. Mycol.">
        <title>101 Dothideomycetes genomes: a test case for predicting lifestyles and emergence of pathogens.</title>
        <authorList>
            <person name="Haridas S."/>
            <person name="Albert R."/>
            <person name="Binder M."/>
            <person name="Bloem J."/>
            <person name="Labutti K."/>
            <person name="Salamov A."/>
            <person name="Andreopoulos B."/>
            <person name="Baker S."/>
            <person name="Barry K."/>
            <person name="Bills G."/>
            <person name="Bluhm B."/>
            <person name="Cannon C."/>
            <person name="Castanera R."/>
            <person name="Culley D."/>
            <person name="Daum C."/>
            <person name="Ezra D."/>
            <person name="Gonzalez J."/>
            <person name="Henrissat B."/>
            <person name="Kuo A."/>
            <person name="Liang C."/>
            <person name="Lipzen A."/>
            <person name="Lutzoni F."/>
            <person name="Magnuson J."/>
            <person name="Mondo S."/>
            <person name="Nolan M."/>
            <person name="Ohm R."/>
            <person name="Pangilinan J."/>
            <person name="Park H.-J."/>
            <person name="Ramirez L."/>
            <person name="Alfaro M."/>
            <person name="Sun H."/>
            <person name="Tritt A."/>
            <person name="Yoshinaga Y."/>
            <person name="Zwiers L.-H."/>
            <person name="Turgeon B."/>
            <person name="Goodwin S."/>
            <person name="Spatafora J."/>
            <person name="Crous P."/>
            <person name="Grigoriev I."/>
        </authorList>
    </citation>
    <scope>NUCLEOTIDE SEQUENCE</scope>
    <source>
        <strain evidence="2 4">CBS 304.34</strain>
    </source>
</reference>
<gene>
    <name evidence="2 4" type="ORF">BDZ99DRAFT_525799</name>
</gene>
<keyword evidence="2" id="KW-0808">Transferase</keyword>
<reference evidence="4" key="2">
    <citation type="submission" date="2020-04" db="EMBL/GenBank/DDBJ databases">
        <authorList>
            <consortium name="NCBI Genome Project"/>
        </authorList>
    </citation>
    <scope>NUCLEOTIDE SEQUENCE</scope>
    <source>
        <strain evidence="4">CBS 304.34</strain>
    </source>
</reference>
<evidence type="ECO:0000313" key="2">
    <source>
        <dbReference type="EMBL" id="KAF2804207.1"/>
    </source>
</evidence>
<dbReference type="PROSITE" id="PS00108">
    <property type="entry name" value="PROTEIN_KINASE_ST"/>
    <property type="match status" value="1"/>
</dbReference>
<dbReference type="InterPro" id="IPR011009">
    <property type="entry name" value="Kinase-like_dom_sf"/>
</dbReference>
<dbReference type="PROSITE" id="PS50011">
    <property type="entry name" value="PROTEIN_KINASE_DOM"/>
    <property type="match status" value="1"/>
</dbReference>
<protein>
    <submittedName>
        <fullName evidence="2 4">Kinase-like protein</fullName>
    </submittedName>
</protein>
<dbReference type="Proteomes" id="UP000504636">
    <property type="component" value="Unplaced"/>
</dbReference>
<accession>A0A6A6Y8R1</accession>
<dbReference type="RefSeq" id="XP_033571171.1">
    <property type="nucleotide sequence ID" value="XM_033726043.1"/>
</dbReference>
<evidence type="ECO:0000313" key="4">
    <source>
        <dbReference type="RefSeq" id="XP_033571171.1"/>
    </source>
</evidence>
<dbReference type="OrthoDB" id="4062651at2759"/>
<dbReference type="Gene3D" id="3.30.200.20">
    <property type="entry name" value="Phosphorylase Kinase, domain 1"/>
    <property type="match status" value="1"/>
</dbReference>
<dbReference type="GO" id="GO:0044773">
    <property type="term" value="P:mitotic DNA damage checkpoint signaling"/>
    <property type="evidence" value="ECO:0007669"/>
    <property type="project" value="TreeGrafter"/>
</dbReference>
<keyword evidence="3" id="KW-1185">Reference proteome</keyword>
<feature type="domain" description="Protein kinase" evidence="1">
    <location>
        <begin position="127"/>
        <end position="402"/>
    </location>
</feature>
<evidence type="ECO:0000313" key="3">
    <source>
        <dbReference type="Proteomes" id="UP000504636"/>
    </source>
</evidence>
<dbReference type="GeneID" id="54466936"/>
<reference evidence="4" key="3">
    <citation type="submission" date="2025-04" db="UniProtKB">
        <authorList>
            <consortium name="RefSeq"/>
        </authorList>
    </citation>
    <scope>IDENTIFICATION</scope>
    <source>
        <strain evidence="4">CBS 304.34</strain>
    </source>
</reference>